<dbReference type="AlphaFoldDB" id="A0A918HZH7"/>
<dbReference type="PANTHER" id="PTHR33495">
    <property type="entry name" value="ANTI-SIGMA FACTOR ANTAGONIST TM_1081-RELATED-RELATED"/>
    <property type="match status" value="1"/>
</dbReference>
<comment type="caution">
    <text evidence="4">The sequence shown here is derived from an EMBL/GenBank/DDBJ whole genome shotgun (WGS) entry which is preliminary data.</text>
</comment>
<keyword evidence="5" id="KW-1185">Reference proteome</keyword>
<dbReference type="InterPro" id="IPR003658">
    <property type="entry name" value="Anti-sigma_ant"/>
</dbReference>
<feature type="domain" description="STAS" evidence="3">
    <location>
        <begin position="2"/>
        <end position="111"/>
    </location>
</feature>
<proteinExistence type="inferred from homology"/>
<dbReference type="InterPro" id="IPR002645">
    <property type="entry name" value="STAS_dom"/>
</dbReference>
<dbReference type="PROSITE" id="PS50801">
    <property type="entry name" value="STAS"/>
    <property type="match status" value="1"/>
</dbReference>
<dbReference type="Pfam" id="PF01740">
    <property type="entry name" value="STAS"/>
    <property type="match status" value="1"/>
</dbReference>
<evidence type="ECO:0000259" key="3">
    <source>
        <dbReference type="PROSITE" id="PS50801"/>
    </source>
</evidence>
<dbReference type="InterPro" id="IPR036513">
    <property type="entry name" value="STAS_dom_sf"/>
</dbReference>
<dbReference type="Gene3D" id="3.30.750.24">
    <property type="entry name" value="STAS domain"/>
    <property type="match status" value="1"/>
</dbReference>
<evidence type="ECO:0000256" key="2">
    <source>
        <dbReference type="RuleBase" id="RU003749"/>
    </source>
</evidence>
<dbReference type="GO" id="GO:0043856">
    <property type="term" value="F:anti-sigma factor antagonist activity"/>
    <property type="evidence" value="ECO:0007669"/>
    <property type="project" value="InterPro"/>
</dbReference>
<dbReference type="EMBL" id="BMTP01000008">
    <property type="protein sequence ID" value="GGU43753.1"/>
    <property type="molecule type" value="Genomic_DNA"/>
</dbReference>
<accession>A0A918HZH7</accession>
<dbReference type="NCBIfam" id="TIGR00377">
    <property type="entry name" value="ant_ant_sig"/>
    <property type="match status" value="1"/>
</dbReference>
<organism evidence="4 5">
    <name type="scientific">Streptomyces lavendofoliae</name>
    <dbReference type="NCBI Taxonomy" id="67314"/>
    <lineage>
        <taxon>Bacteria</taxon>
        <taxon>Bacillati</taxon>
        <taxon>Actinomycetota</taxon>
        <taxon>Actinomycetes</taxon>
        <taxon>Kitasatosporales</taxon>
        <taxon>Streptomycetaceae</taxon>
        <taxon>Streptomyces</taxon>
    </lineage>
</organism>
<reference evidence="4" key="1">
    <citation type="journal article" date="2014" name="Int. J. Syst. Evol. Microbiol.">
        <title>Complete genome sequence of Corynebacterium casei LMG S-19264T (=DSM 44701T), isolated from a smear-ripened cheese.</title>
        <authorList>
            <consortium name="US DOE Joint Genome Institute (JGI-PGF)"/>
            <person name="Walter F."/>
            <person name="Albersmeier A."/>
            <person name="Kalinowski J."/>
            <person name="Ruckert C."/>
        </authorList>
    </citation>
    <scope>NUCLEOTIDE SEQUENCE</scope>
    <source>
        <strain evidence="4">JCM 4391</strain>
    </source>
</reference>
<dbReference type="Proteomes" id="UP000636661">
    <property type="component" value="Unassembled WGS sequence"/>
</dbReference>
<dbReference type="CDD" id="cd07043">
    <property type="entry name" value="STAS_anti-anti-sigma_factors"/>
    <property type="match status" value="1"/>
</dbReference>
<gene>
    <name evidence="4" type="primary">rsbV</name>
    <name evidence="4" type="ORF">GCM10010274_34620</name>
</gene>
<evidence type="ECO:0000313" key="4">
    <source>
        <dbReference type="EMBL" id="GGU43753.1"/>
    </source>
</evidence>
<sequence>MLKTSTRHTPAGPVLDVRGDLDFHTVPEFRKTLEGLSLLPGQRLVLHLAGLQFCDSSGITAFLVARNLAATAGADVALAEVPDTTLRVLRIVGLDQVFAIEPAERAGADSA</sequence>
<evidence type="ECO:0000313" key="5">
    <source>
        <dbReference type="Proteomes" id="UP000636661"/>
    </source>
</evidence>
<comment type="similarity">
    <text evidence="1 2">Belongs to the anti-sigma-factor antagonist family.</text>
</comment>
<reference evidence="4" key="2">
    <citation type="submission" date="2020-09" db="EMBL/GenBank/DDBJ databases">
        <authorList>
            <person name="Sun Q."/>
            <person name="Ohkuma M."/>
        </authorList>
    </citation>
    <scope>NUCLEOTIDE SEQUENCE</scope>
    <source>
        <strain evidence="4">JCM 4391</strain>
    </source>
</reference>
<dbReference type="RefSeq" id="WP_189551742.1">
    <property type="nucleotide sequence ID" value="NZ_BMTP01000008.1"/>
</dbReference>
<name>A0A918HZH7_9ACTN</name>
<protein>
    <recommendedName>
        <fullName evidence="2">Anti-sigma factor antagonist</fullName>
    </recommendedName>
</protein>
<dbReference type="PANTHER" id="PTHR33495:SF2">
    <property type="entry name" value="ANTI-SIGMA FACTOR ANTAGONIST TM_1081-RELATED"/>
    <property type="match status" value="1"/>
</dbReference>
<evidence type="ECO:0000256" key="1">
    <source>
        <dbReference type="ARBA" id="ARBA00009013"/>
    </source>
</evidence>
<dbReference type="SUPFAM" id="SSF52091">
    <property type="entry name" value="SpoIIaa-like"/>
    <property type="match status" value="1"/>
</dbReference>